<keyword evidence="1 2" id="KW-0238">DNA-binding</keyword>
<evidence type="ECO:0000256" key="1">
    <source>
        <dbReference type="ARBA" id="ARBA00023125"/>
    </source>
</evidence>
<dbReference type="Gene3D" id="1.10.357.10">
    <property type="entry name" value="Tetracycline Repressor, domain 2"/>
    <property type="match status" value="1"/>
</dbReference>
<accession>U5QHA1</accession>
<organism evidence="5 6">
    <name type="scientific">Gloeobacter kilaueensis (strain ATCC BAA-2537 / CCAP 1431/1 / ULC 316 / JS1)</name>
    <dbReference type="NCBI Taxonomy" id="1183438"/>
    <lineage>
        <taxon>Bacteria</taxon>
        <taxon>Bacillati</taxon>
        <taxon>Cyanobacteriota</taxon>
        <taxon>Cyanophyceae</taxon>
        <taxon>Gloeobacterales</taxon>
        <taxon>Gloeobacteraceae</taxon>
        <taxon>Gloeobacter</taxon>
    </lineage>
</organism>
<evidence type="ECO:0000313" key="6">
    <source>
        <dbReference type="Proteomes" id="UP000017396"/>
    </source>
</evidence>
<evidence type="ECO:0000256" key="2">
    <source>
        <dbReference type="PROSITE-ProRule" id="PRU00335"/>
    </source>
</evidence>
<dbReference type="GO" id="GO:0003677">
    <property type="term" value="F:DNA binding"/>
    <property type="evidence" value="ECO:0007669"/>
    <property type="project" value="UniProtKB-UniRule"/>
</dbReference>
<dbReference type="PROSITE" id="PS50977">
    <property type="entry name" value="HTH_TETR_2"/>
    <property type="match status" value="1"/>
</dbReference>
<feature type="domain" description="HTH tetR-type" evidence="4">
    <location>
        <begin position="18"/>
        <end position="78"/>
    </location>
</feature>
<feature type="DNA-binding region" description="H-T-H motif" evidence="2">
    <location>
        <begin position="41"/>
        <end position="60"/>
    </location>
</feature>
<dbReference type="EMBL" id="CP003587">
    <property type="protein sequence ID" value="AGY57040.1"/>
    <property type="molecule type" value="Genomic_DNA"/>
</dbReference>
<dbReference type="Proteomes" id="UP000017396">
    <property type="component" value="Chromosome"/>
</dbReference>
<dbReference type="OrthoDB" id="9789566at2"/>
<dbReference type="InterPro" id="IPR009057">
    <property type="entry name" value="Homeodomain-like_sf"/>
</dbReference>
<proteinExistence type="predicted"/>
<name>U5QHA1_GLOK1</name>
<keyword evidence="3" id="KW-0472">Membrane</keyword>
<evidence type="ECO:0000259" key="4">
    <source>
        <dbReference type="PROSITE" id="PS50977"/>
    </source>
</evidence>
<reference evidence="5 6" key="1">
    <citation type="journal article" date="2013" name="PLoS ONE">
        <title>Cultivation and Complete Genome Sequencing of Gloeobacter kilaueensis sp. nov., from a Lava Cave in Kilauea Caldera, Hawai'i.</title>
        <authorList>
            <person name="Saw J.H."/>
            <person name="Schatz M."/>
            <person name="Brown M.V."/>
            <person name="Kunkel D.D."/>
            <person name="Foster J.S."/>
            <person name="Shick H."/>
            <person name="Christensen S."/>
            <person name="Hou S."/>
            <person name="Wan X."/>
            <person name="Donachie S.P."/>
        </authorList>
    </citation>
    <scope>NUCLEOTIDE SEQUENCE [LARGE SCALE GENOMIC DNA]</scope>
    <source>
        <strain evidence="6">JS</strain>
    </source>
</reference>
<feature type="transmembrane region" description="Helical" evidence="3">
    <location>
        <begin position="182"/>
        <end position="204"/>
    </location>
</feature>
<sequence length="218" mass="24124">MSNAQRPYRQVARAAAAQNLRQRIVMAFHDQMLTRWIDEITLDEVAAAAGTTRRTVIRLFGGKEGLLDSVITLVWDKATPRLALPSDATLETALGALLAQYESGGDMTIRFIAQEGRHPLLREPLNQGRRNHRAWVAAHFGNAVGSLEELERERQIARLVVATDVYTWKLLRRDLGYAPEDVSVLIAGMITRIVGASLLIVGMITRIIGGITQCRTIG</sequence>
<keyword evidence="3" id="KW-0812">Transmembrane</keyword>
<evidence type="ECO:0000313" key="5">
    <source>
        <dbReference type="EMBL" id="AGY57040.1"/>
    </source>
</evidence>
<keyword evidence="6" id="KW-1185">Reference proteome</keyword>
<gene>
    <name evidence="5" type="ORF">GKIL_0794</name>
</gene>
<keyword evidence="3" id="KW-1133">Transmembrane helix</keyword>
<dbReference type="PATRIC" id="fig|1183438.3.peg.786"/>
<dbReference type="SUPFAM" id="SSF46689">
    <property type="entry name" value="Homeodomain-like"/>
    <property type="match status" value="1"/>
</dbReference>
<dbReference type="RefSeq" id="WP_023172090.1">
    <property type="nucleotide sequence ID" value="NC_022600.1"/>
</dbReference>
<evidence type="ECO:0000256" key="3">
    <source>
        <dbReference type="SAM" id="Phobius"/>
    </source>
</evidence>
<dbReference type="Pfam" id="PF00440">
    <property type="entry name" value="TetR_N"/>
    <property type="match status" value="1"/>
</dbReference>
<dbReference type="STRING" id="1183438.GKIL_0794"/>
<dbReference type="HOGENOM" id="CLU_114509_0_0_3"/>
<dbReference type="eggNOG" id="COG1309">
    <property type="taxonomic scope" value="Bacteria"/>
</dbReference>
<dbReference type="InterPro" id="IPR001647">
    <property type="entry name" value="HTH_TetR"/>
</dbReference>
<dbReference type="AlphaFoldDB" id="U5QHA1"/>
<protein>
    <submittedName>
        <fullName evidence="5">TetR family transcriptional regulator</fullName>
    </submittedName>
</protein>
<dbReference type="KEGG" id="glj:GKIL_0794"/>